<sequence length="214" mass="23640">MTQDPAAAPLVLVVDDEAAVRDALDSLLRSVGFRVATYASPQEFLRSDLLQAASCLILDIRLPIVSGLDFQVQLAQSGIHVPVIFMTGHGDIPMSVRAMKAGAVDFLTKPFRDQDLLDAVAAAIERDRQRRAAEHQFSGIESRYETLTPRERQIMALVTSGLMNKEIAGRLGLSEITVKIHRGHVMKKMMARSITDLVRIADALEARHRNRSVD</sequence>
<dbReference type="Proteomes" id="UP001262410">
    <property type="component" value="Unassembled WGS sequence"/>
</dbReference>
<evidence type="ECO:0000256" key="1">
    <source>
        <dbReference type="ARBA" id="ARBA00023015"/>
    </source>
</evidence>
<keyword evidence="8" id="KW-1185">Reference proteome</keyword>
<comment type="caution">
    <text evidence="7">The sequence shown here is derived from an EMBL/GenBank/DDBJ whole genome shotgun (WGS) entry which is preliminary data.</text>
</comment>
<evidence type="ECO:0000256" key="2">
    <source>
        <dbReference type="ARBA" id="ARBA00023125"/>
    </source>
</evidence>
<dbReference type="PROSITE" id="PS50110">
    <property type="entry name" value="RESPONSE_REGULATORY"/>
    <property type="match status" value="1"/>
</dbReference>
<evidence type="ECO:0000256" key="3">
    <source>
        <dbReference type="ARBA" id="ARBA00023163"/>
    </source>
</evidence>
<feature type="modified residue" description="4-aspartylphosphate" evidence="4">
    <location>
        <position position="59"/>
    </location>
</feature>
<dbReference type="RefSeq" id="WP_309796974.1">
    <property type="nucleotide sequence ID" value="NZ_JAVDPW010000007.1"/>
</dbReference>
<dbReference type="Pfam" id="PF00072">
    <property type="entry name" value="Response_reg"/>
    <property type="match status" value="1"/>
</dbReference>
<dbReference type="PRINTS" id="PR00038">
    <property type="entry name" value="HTHLUXR"/>
</dbReference>
<keyword evidence="3" id="KW-0804">Transcription</keyword>
<dbReference type="CDD" id="cd06170">
    <property type="entry name" value="LuxR_C_like"/>
    <property type="match status" value="1"/>
</dbReference>
<keyword evidence="2" id="KW-0238">DNA-binding</keyword>
<dbReference type="PANTHER" id="PTHR44688">
    <property type="entry name" value="DNA-BINDING TRANSCRIPTIONAL ACTIVATOR DEVR_DOSR"/>
    <property type="match status" value="1"/>
</dbReference>
<protein>
    <submittedName>
        <fullName evidence="7">FixJ family two-component response regulator</fullName>
    </submittedName>
</protein>
<dbReference type="PROSITE" id="PS50043">
    <property type="entry name" value="HTH_LUXR_2"/>
    <property type="match status" value="1"/>
</dbReference>
<dbReference type="CDD" id="cd17537">
    <property type="entry name" value="REC_FixJ"/>
    <property type="match status" value="1"/>
</dbReference>
<evidence type="ECO:0000256" key="4">
    <source>
        <dbReference type="PROSITE-ProRule" id="PRU00169"/>
    </source>
</evidence>
<proteinExistence type="predicted"/>
<dbReference type="InterPro" id="IPR000792">
    <property type="entry name" value="Tscrpt_reg_LuxR_C"/>
</dbReference>
<accession>A0ABU1JSL4</accession>
<organism evidence="7 8">
    <name type="scientific">Inquilinus ginsengisoli</name>
    <dbReference type="NCBI Taxonomy" id="363840"/>
    <lineage>
        <taxon>Bacteria</taxon>
        <taxon>Pseudomonadati</taxon>
        <taxon>Pseudomonadota</taxon>
        <taxon>Alphaproteobacteria</taxon>
        <taxon>Rhodospirillales</taxon>
        <taxon>Rhodospirillaceae</taxon>
        <taxon>Inquilinus</taxon>
    </lineage>
</organism>
<dbReference type="InterPro" id="IPR036388">
    <property type="entry name" value="WH-like_DNA-bd_sf"/>
</dbReference>
<evidence type="ECO:0000259" key="6">
    <source>
        <dbReference type="PROSITE" id="PS50110"/>
    </source>
</evidence>
<dbReference type="SUPFAM" id="SSF52172">
    <property type="entry name" value="CheY-like"/>
    <property type="match status" value="1"/>
</dbReference>
<evidence type="ECO:0000313" key="8">
    <source>
        <dbReference type="Proteomes" id="UP001262410"/>
    </source>
</evidence>
<feature type="domain" description="HTH luxR-type" evidence="5">
    <location>
        <begin position="140"/>
        <end position="205"/>
    </location>
</feature>
<dbReference type="PANTHER" id="PTHR44688:SF16">
    <property type="entry name" value="DNA-BINDING TRANSCRIPTIONAL ACTIVATOR DEVR_DOSR"/>
    <property type="match status" value="1"/>
</dbReference>
<feature type="domain" description="Response regulatory" evidence="6">
    <location>
        <begin position="10"/>
        <end position="124"/>
    </location>
</feature>
<reference evidence="7 8" key="1">
    <citation type="submission" date="2023-07" db="EMBL/GenBank/DDBJ databases">
        <title>Sorghum-associated microbial communities from plants grown in Nebraska, USA.</title>
        <authorList>
            <person name="Schachtman D."/>
        </authorList>
    </citation>
    <scope>NUCLEOTIDE SEQUENCE [LARGE SCALE GENOMIC DNA]</scope>
    <source>
        <strain evidence="7 8">584</strain>
    </source>
</reference>
<evidence type="ECO:0000259" key="5">
    <source>
        <dbReference type="PROSITE" id="PS50043"/>
    </source>
</evidence>
<dbReference type="Gene3D" id="3.40.50.2300">
    <property type="match status" value="1"/>
</dbReference>
<keyword evidence="4" id="KW-0597">Phosphoprotein</keyword>
<dbReference type="SMART" id="SM00421">
    <property type="entry name" value="HTH_LUXR"/>
    <property type="match status" value="1"/>
</dbReference>
<dbReference type="InterPro" id="IPR011006">
    <property type="entry name" value="CheY-like_superfamily"/>
</dbReference>
<dbReference type="Gene3D" id="1.10.10.10">
    <property type="entry name" value="Winged helix-like DNA-binding domain superfamily/Winged helix DNA-binding domain"/>
    <property type="match status" value="1"/>
</dbReference>
<dbReference type="Pfam" id="PF00196">
    <property type="entry name" value="GerE"/>
    <property type="match status" value="1"/>
</dbReference>
<gene>
    <name evidence="7" type="ORF">E9232_004143</name>
</gene>
<name>A0ABU1JSL4_9PROT</name>
<dbReference type="EMBL" id="JAVDPW010000007">
    <property type="protein sequence ID" value="MDR6291609.1"/>
    <property type="molecule type" value="Genomic_DNA"/>
</dbReference>
<evidence type="ECO:0000313" key="7">
    <source>
        <dbReference type="EMBL" id="MDR6291609.1"/>
    </source>
</evidence>
<dbReference type="InterPro" id="IPR001789">
    <property type="entry name" value="Sig_transdc_resp-reg_receiver"/>
</dbReference>
<keyword evidence="1" id="KW-0805">Transcription regulation</keyword>
<dbReference type="PROSITE" id="PS00622">
    <property type="entry name" value="HTH_LUXR_1"/>
    <property type="match status" value="1"/>
</dbReference>
<dbReference type="SMART" id="SM00448">
    <property type="entry name" value="REC"/>
    <property type="match status" value="1"/>
</dbReference>